<dbReference type="Gene3D" id="3.40.30.10">
    <property type="entry name" value="Glutaredoxin"/>
    <property type="match status" value="1"/>
</dbReference>
<feature type="domain" description="Thioredoxin" evidence="12">
    <location>
        <begin position="3"/>
        <end position="156"/>
    </location>
</feature>
<keyword evidence="14" id="KW-1185">Reference proteome</keyword>
<name>A0ABW3H2T8_9SPHN</name>
<evidence type="ECO:0000256" key="10">
    <source>
        <dbReference type="ARBA" id="ARBA00042639"/>
    </source>
</evidence>
<dbReference type="CDD" id="cd03017">
    <property type="entry name" value="PRX_BCP"/>
    <property type="match status" value="1"/>
</dbReference>
<comment type="caution">
    <text evidence="13">The sequence shown here is derived from an EMBL/GenBank/DDBJ whole genome shotgun (WGS) entry which is preliminary data.</text>
</comment>
<evidence type="ECO:0000256" key="7">
    <source>
        <dbReference type="ARBA" id="ARBA00023284"/>
    </source>
</evidence>
<dbReference type="InterPro" id="IPR050924">
    <property type="entry name" value="Peroxiredoxin_BCP/PrxQ"/>
</dbReference>
<sequence length="158" mass="17385">MAIEEGDKIPAVELLGSDGNAIALRDRAGSPFVLYFYPKDDTSGCTREAQDFSALLPEFTALGATVLGVSKDGAIKHQKFIAKYDLTVPLATDTDDRAMEAFGVWVEKQLYGKRYMGIDRSTFLFDAEGRLARSWRRVKVPGHAIDVLEAVRELAAGR</sequence>
<proteinExistence type="inferred from homology"/>
<protein>
    <recommendedName>
        <fullName evidence="2">thioredoxin-dependent peroxiredoxin</fullName>
        <ecNumber evidence="2">1.11.1.24</ecNumber>
    </recommendedName>
    <alternativeName>
        <fullName evidence="8">Thioredoxin peroxidase</fullName>
    </alternativeName>
    <alternativeName>
        <fullName evidence="10">Thioredoxin-dependent peroxiredoxin Bcp</fullName>
    </alternativeName>
</protein>
<accession>A0ABW3H2T8</accession>
<evidence type="ECO:0000256" key="4">
    <source>
        <dbReference type="ARBA" id="ARBA00022862"/>
    </source>
</evidence>
<evidence type="ECO:0000256" key="11">
    <source>
        <dbReference type="ARBA" id="ARBA00049091"/>
    </source>
</evidence>
<evidence type="ECO:0000313" key="14">
    <source>
        <dbReference type="Proteomes" id="UP001596977"/>
    </source>
</evidence>
<organism evidence="13 14">
    <name type="scientific">Sphingomonas canadensis</name>
    <dbReference type="NCBI Taxonomy" id="1219257"/>
    <lineage>
        <taxon>Bacteria</taxon>
        <taxon>Pseudomonadati</taxon>
        <taxon>Pseudomonadota</taxon>
        <taxon>Alphaproteobacteria</taxon>
        <taxon>Sphingomonadales</taxon>
        <taxon>Sphingomonadaceae</taxon>
        <taxon>Sphingomonas</taxon>
    </lineage>
</organism>
<comment type="function">
    <text evidence="1">Thiol-specific peroxidase that catalyzes the reduction of hydrogen peroxide and organic hydroperoxides to water and alcohols, respectively. Plays a role in cell protection against oxidative stress by detoxifying peroxides and as sensor of hydrogen peroxide-mediated signaling events.</text>
</comment>
<comment type="catalytic activity">
    <reaction evidence="11">
        <text>a hydroperoxide + [thioredoxin]-dithiol = an alcohol + [thioredoxin]-disulfide + H2O</text>
        <dbReference type="Rhea" id="RHEA:62620"/>
        <dbReference type="Rhea" id="RHEA-COMP:10698"/>
        <dbReference type="Rhea" id="RHEA-COMP:10700"/>
        <dbReference type="ChEBI" id="CHEBI:15377"/>
        <dbReference type="ChEBI" id="CHEBI:29950"/>
        <dbReference type="ChEBI" id="CHEBI:30879"/>
        <dbReference type="ChEBI" id="CHEBI:35924"/>
        <dbReference type="ChEBI" id="CHEBI:50058"/>
        <dbReference type="EC" id="1.11.1.24"/>
    </reaction>
</comment>
<dbReference type="PANTHER" id="PTHR42801:SF4">
    <property type="entry name" value="AHPC_TSA FAMILY PROTEIN"/>
    <property type="match status" value="1"/>
</dbReference>
<comment type="similarity">
    <text evidence="9">Belongs to the peroxiredoxin family. BCP/PrxQ subfamily.</text>
</comment>
<keyword evidence="3 13" id="KW-0575">Peroxidase</keyword>
<evidence type="ECO:0000256" key="2">
    <source>
        <dbReference type="ARBA" id="ARBA00013017"/>
    </source>
</evidence>
<evidence type="ECO:0000256" key="1">
    <source>
        <dbReference type="ARBA" id="ARBA00003330"/>
    </source>
</evidence>
<dbReference type="InterPro" id="IPR036249">
    <property type="entry name" value="Thioredoxin-like_sf"/>
</dbReference>
<evidence type="ECO:0000259" key="12">
    <source>
        <dbReference type="PROSITE" id="PS51352"/>
    </source>
</evidence>
<dbReference type="SUPFAM" id="SSF52833">
    <property type="entry name" value="Thioredoxin-like"/>
    <property type="match status" value="1"/>
</dbReference>
<evidence type="ECO:0000256" key="5">
    <source>
        <dbReference type="ARBA" id="ARBA00023002"/>
    </source>
</evidence>
<gene>
    <name evidence="13" type="ORF">ACFQ1E_05025</name>
</gene>
<evidence type="ECO:0000256" key="9">
    <source>
        <dbReference type="ARBA" id="ARBA00038489"/>
    </source>
</evidence>
<evidence type="ECO:0000256" key="3">
    <source>
        <dbReference type="ARBA" id="ARBA00022559"/>
    </source>
</evidence>
<dbReference type="Proteomes" id="UP001596977">
    <property type="component" value="Unassembled WGS sequence"/>
</dbReference>
<dbReference type="InterPro" id="IPR000866">
    <property type="entry name" value="AhpC/TSA"/>
</dbReference>
<dbReference type="RefSeq" id="WP_264943499.1">
    <property type="nucleotide sequence ID" value="NZ_JAPDRA010000002.1"/>
</dbReference>
<evidence type="ECO:0000256" key="8">
    <source>
        <dbReference type="ARBA" id="ARBA00032824"/>
    </source>
</evidence>
<keyword evidence="4" id="KW-0049">Antioxidant</keyword>
<evidence type="ECO:0000256" key="6">
    <source>
        <dbReference type="ARBA" id="ARBA00023157"/>
    </source>
</evidence>
<keyword evidence="7" id="KW-0676">Redox-active center</keyword>
<reference evidence="14" key="1">
    <citation type="journal article" date="2019" name="Int. J. Syst. Evol. Microbiol.">
        <title>The Global Catalogue of Microorganisms (GCM) 10K type strain sequencing project: providing services to taxonomists for standard genome sequencing and annotation.</title>
        <authorList>
            <consortium name="The Broad Institute Genomics Platform"/>
            <consortium name="The Broad Institute Genome Sequencing Center for Infectious Disease"/>
            <person name="Wu L."/>
            <person name="Ma J."/>
        </authorList>
    </citation>
    <scope>NUCLEOTIDE SEQUENCE [LARGE SCALE GENOMIC DNA]</scope>
    <source>
        <strain evidence="14">CCUG 62982</strain>
    </source>
</reference>
<dbReference type="Pfam" id="PF00578">
    <property type="entry name" value="AhpC-TSA"/>
    <property type="match status" value="1"/>
</dbReference>
<dbReference type="GO" id="GO:0140824">
    <property type="term" value="F:thioredoxin-dependent peroxiredoxin activity"/>
    <property type="evidence" value="ECO:0007669"/>
    <property type="project" value="UniProtKB-EC"/>
</dbReference>
<keyword evidence="5 13" id="KW-0560">Oxidoreductase</keyword>
<dbReference type="EMBL" id="JBHTJG010000002">
    <property type="protein sequence ID" value="MFD0945694.1"/>
    <property type="molecule type" value="Genomic_DNA"/>
</dbReference>
<dbReference type="InterPro" id="IPR013766">
    <property type="entry name" value="Thioredoxin_domain"/>
</dbReference>
<dbReference type="PROSITE" id="PS51352">
    <property type="entry name" value="THIOREDOXIN_2"/>
    <property type="match status" value="1"/>
</dbReference>
<evidence type="ECO:0000313" key="13">
    <source>
        <dbReference type="EMBL" id="MFD0945694.1"/>
    </source>
</evidence>
<keyword evidence="6" id="KW-1015">Disulfide bond</keyword>
<dbReference type="PANTHER" id="PTHR42801">
    <property type="entry name" value="THIOREDOXIN-DEPENDENT PEROXIDE REDUCTASE"/>
    <property type="match status" value="1"/>
</dbReference>
<dbReference type="EC" id="1.11.1.24" evidence="2"/>